<reference evidence="2 3" key="1">
    <citation type="submission" date="2019-12" db="EMBL/GenBank/DDBJ databases">
        <title>Paraburkholderia acidiphila 7Q-K02 sp. nov and Paraburkholderia acidisoli DHF22 sp. nov., two strains isolated from forest soil.</title>
        <authorList>
            <person name="Gao Z."/>
            <person name="Qiu L."/>
        </authorList>
    </citation>
    <scope>NUCLEOTIDE SEQUENCE [LARGE SCALE GENOMIC DNA]</scope>
    <source>
        <strain evidence="2 3">7Q-K02</strain>
    </source>
</reference>
<dbReference type="InterPro" id="IPR012341">
    <property type="entry name" value="6hp_glycosidase-like_sf"/>
</dbReference>
<dbReference type="OrthoDB" id="258246at2"/>
<feature type="binding site" evidence="1">
    <location>
        <position position="330"/>
    </location>
    <ligand>
        <name>Zn(2+)</name>
        <dbReference type="ChEBI" id="CHEBI:29105"/>
    </ligand>
</feature>
<dbReference type="PANTHER" id="PTHR12736">
    <property type="entry name" value="LANC-LIKE PROTEIN"/>
    <property type="match status" value="1"/>
</dbReference>
<accession>A0A7Z2GBD5</accession>
<sequence>MTQADFLNTANAIGARLCRDAVWSRERCNWLGDSMEHLDGRWQVVHRNCGPELYSGTSGIALLMARLYAITGDSVFRATAQAAAHHAFAHRTDVAPSTQASFYSGWTGIGYALLSVGEIIGCEQLVEQGIATLQALRDVEAPTQDADVTAGCAGAIPLLLQLGHRSDLPFARETAIRYGEHLIDIAQRSERGWSWPLSREAGHAGLTGFSHGSAGFGWALLELHEVSGEDRFRQAAESAFAYERSSFDAQHQNWPDLRALSDPSMNTDGRPVFMHAWCHGAPGIGLSRLRAFELTRDERYRDEARAALTSTAAAIEYSLKSQGDNYSMCHGLAGNADILATGGRALGDAHFASLAEEVGQAGLERYEQARNAWPCGVLGGGETPGLMLGLAGIAYFYLRLADNAVPSVLLISDGQRQGHFSHWTCDH</sequence>
<dbReference type="PRINTS" id="PR01950">
    <property type="entry name" value="LANCSUPER"/>
</dbReference>
<organism evidence="2 3">
    <name type="scientific">Paraburkholderia acidiphila</name>
    <dbReference type="NCBI Taxonomy" id="2571747"/>
    <lineage>
        <taxon>Bacteria</taxon>
        <taxon>Pseudomonadati</taxon>
        <taxon>Pseudomonadota</taxon>
        <taxon>Betaproteobacteria</taxon>
        <taxon>Burkholderiales</taxon>
        <taxon>Burkholderiaceae</taxon>
        <taxon>Paraburkholderia</taxon>
    </lineage>
</organism>
<dbReference type="KEGG" id="pacp:FAZ97_27010"/>
<dbReference type="SUPFAM" id="SSF158745">
    <property type="entry name" value="LanC-like"/>
    <property type="match status" value="1"/>
</dbReference>
<evidence type="ECO:0000313" key="3">
    <source>
        <dbReference type="Proteomes" id="UP000434209"/>
    </source>
</evidence>
<dbReference type="PRINTS" id="PR01955">
    <property type="entry name" value="LANCFRANKIA"/>
</dbReference>
<name>A0A7Z2GBD5_9BURK</name>
<dbReference type="RefSeq" id="WP_158761641.1">
    <property type="nucleotide sequence ID" value="NZ_CP046911.1"/>
</dbReference>
<dbReference type="EMBL" id="CP046911">
    <property type="protein sequence ID" value="QGZ58631.1"/>
    <property type="molecule type" value="Genomic_DNA"/>
</dbReference>
<dbReference type="GO" id="GO:0005975">
    <property type="term" value="P:carbohydrate metabolic process"/>
    <property type="evidence" value="ECO:0007669"/>
    <property type="project" value="InterPro"/>
</dbReference>
<protein>
    <recommendedName>
        <fullName evidence="4">Lanthionine synthetase C-like protein</fullName>
    </recommendedName>
</protein>
<evidence type="ECO:0000256" key="1">
    <source>
        <dbReference type="PIRSR" id="PIRSR607822-1"/>
    </source>
</evidence>
<dbReference type="PANTHER" id="PTHR12736:SF7">
    <property type="entry name" value="LANC-LIKE PROTEIN 3"/>
    <property type="match status" value="1"/>
</dbReference>
<proteinExistence type="predicted"/>
<dbReference type="SMART" id="SM01260">
    <property type="entry name" value="LANC_like"/>
    <property type="match status" value="1"/>
</dbReference>
<dbReference type="InterPro" id="IPR007822">
    <property type="entry name" value="LANC-like"/>
</dbReference>
<evidence type="ECO:0008006" key="4">
    <source>
        <dbReference type="Google" id="ProtNLM"/>
    </source>
</evidence>
<dbReference type="GO" id="GO:0046872">
    <property type="term" value="F:metal ion binding"/>
    <property type="evidence" value="ECO:0007669"/>
    <property type="project" value="UniProtKB-KW"/>
</dbReference>
<keyword evidence="1" id="KW-0479">Metal-binding</keyword>
<keyword evidence="3" id="KW-1185">Reference proteome</keyword>
<dbReference type="GO" id="GO:0031179">
    <property type="term" value="P:peptide modification"/>
    <property type="evidence" value="ECO:0007669"/>
    <property type="project" value="InterPro"/>
</dbReference>
<dbReference type="Gene3D" id="1.50.10.10">
    <property type="match status" value="1"/>
</dbReference>
<evidence type="ECO:0000313" key="2">
    <source>
        <dbReference type="EMBL" id="QGZ58631.1"/>
    </source>
</evidence>
<feature type="binding site" evidence="1">
    <location>
        <position position="329"/>
    </location>
    <ligand>
        <name>Zn(2+)</name>
        <dbReference type="ChEBI" id="CHEBI:29105"/>
    </ligand>
</feature>
<dbReference type="AlphaFoldDB" id="A0A7Z2GBD5"/>
<gene>
    <name evidence="2" type="ORF">FAZ97_27010</name>
</gene>
<keyword evidence="1" id="KW-0862">Zinc</keyword>
<feature type="binding site" evidence="1">
    <location>
        <position position="278"/>
    </location>
    <ligand>
        <name>Zn(2+)</name>
        <dbReference type="ChEBI" id="CHEBI:29105"/>
    </ligand>
</feature>
<dbReference type="GO" id="GO:0005886">
    <property type="term" value="C:plasma membrane"/>
    <property type="evidence" value="ECO:0007669"/>
    <property type="project" value="TreeGrafter"/>
</dbReference>
<dbReference type="Proteomes" id="UP000434209">
    <property type="component" value="Chromosome 3"/>
</dbReference>
<dbReference type="Pfam" id="PF05147">
    <property type="entry name" value="LANC_like"/>
    <property type="match status" value="1"/>
</dbReference>